<proteinExistence type="predicted"/>
<gene>
    <name evidence="2" type="ORF">MXF72_12195</name>
</gene>
<accession>A0AAE9H507</accession>
<keyword evidence="1" id="KW-0472">Membrane</keyword>
<feature type="transmembrane region" description="Helical" evidence="1">
    <location>
        <begin position="6"/>
        <end position="30"/>
    </location>
</feature>
<keyword evidence="1" id="KW-1133">Transmembrane helix</keyword>
<evidence type="ECO:0000313" key="2">
    <source>
        <dbReference type="EMBL" id="UPL20185.1"/>
    </source>
</evidence>
<dbReference type="EMBL" id="CP095873">
    <property type="protein sequence ID" value="UPL20185.1"/>
    <property type="molecule type" value="Genomic_DNA"/>
</dbReference>
<dbReference type="Proteomes" id="UP000830925">
    <property type="component" value="Chromosome"/>
</dbReference>
<evidence type="ECO:0000256" key="1">
    <source>
        <dbReference type="SAM" id="Phobius"/>
    </source>
</evidence>
<name>A0AAE9H507_ALCFA</name>
<protein>
    <submittedName>
        <fullName evidence="2">Uncharacterized protein</fullName>
    </submittedName>
</protein>
<dbReference type="RefSeq" id="WP_247965697.1">
    <property type="nucleotide sequence ID" value="NZ_CP095873.1"/>
</dbReference>
<dbReference type="AlphaFoldDB" id="A0AAE9H507"/>
<keyword evidence="1" id="KW-0812">Transmembrane</keyword>
<sequence>MYAITISEIVSLIGLVSGVAGCVLGVMNYLRDRHKIVITLQWDLDVTPEGGFDSTKKWGLIRVTNMGRRPTYVSHIALKLPKGYEHSHVLIMNGIQGKKLTEGDPSEIFIVDQRGLEQYAKDWQKIIAQVNDSAGKIWYSKKLSAKARPSWAVRSS</sequence>
<organism evidence="2 3">
    <name type="scientific">Alcaligenes faecalis</name>
    <dbReference type="NCBI Taxonomy" id="511"/>
    <lineage>
        <taxon>Bacteria</taxon>
        <taxon>Pseudomonadati</taxon>
        <taxon>Pseudomonadota</taxon>
        <taxon>Betaproteobacteria</taxon>
        <taxon>Burkholderiales</taxon>
        <taxon>Alcaligenaceae</taxon>
        <taxon>Alcaligenes</taxon>
    </lineage>
</organism>
<reference evidence="2" key="1">
    <citation type="submission" date="2022-04" db="EMBL/GenBank/DDBJ databases">
        <title>Genomic mining of Alcaligenes faecalis D334 producing ectoin and derivatives.</title>
        <authorList>
            <person name="Doan V.T."/>
            <person name="Quach N.T."/>
            <person name="Vu T.-H.-N."/>
            <person name="Phi Q.-T."/>
        </authorList>
    </citation>
    <scope>NUCLEOTIDE SEQUENCE</scope>
    <source>
        <strain evidence="2">D334</strain>
    </source>
</reference>
<evidence type="ECO:0000313" key="3">
    <source>
        <dbReference type="Proteomes" id="UP000830925"/>
    </source>
</evidence>